<dbReference type="SUPFAM" id="SSF56808">
    <property type="entry name" value="Ribosomal protein L1"/>
    <property type="match status" value="1"/>
</dbReference>
<keyword evidence="5" id="KW-0687">Ribonucleoprotein</keyword>
<keyword evidence="4" id="KW-0689">Ribosomal protein</keyword>
<dbReference type="Proteomes" id="UP000176725">
    <property type="component" value="Unassembled WGS sequence"/>
</dbReference>
<dbReference type="PANTHER" id="PTHR36427:SF3">
    <property type="entry name" value="LARGE RIBOSOMAL SUBUNIT PROTEIN UL1M"/>
    <property type="match status" value="1"/>
</dbReference>
<protein>
    <recommendedName>
        <fullName evidence="6">Large ribosomal subunit protein uL1</fullName>
    </recommendedName>
    <alternativeName>
        <fullName evidence="7">50S ribosomal protein L1</fullName>
    </alternativeName>
</protein>
<evidence type="ECO:0000256" key="2">
    <source>
        <dbReference type="ARBA" id="ARBA00022491"/>
    </source>
</evidence>
<evidence type="ECO:0000256" key="3">
    <source>
        <dbReference type="ARBA" id="ARBA00022845"/>
    </source>
</evidence>
<dbReference type="InterPro" id="IPR028364">
    <property type="entry name" value="Ribosomal_uL1/biogenesis"/>
</dbReference>
<dbReference type="AlphaFoldDB" id="A0A1F8BQF5"/>
<dbReference type="STRING" id="1802521.A2893_01560"/>
<dbReference type="InterPro" id="IPR016095">
    <property type="entry name" value="Ribosomal_uL1_3-a/b-sand"/>
</dbReference>
<comment type="similarity">
    <text evidence="1">Belongs to the universal ribosomal protein uL1 family.</text>
</comment>
<keyword evidence="3" id="KW-0810">Translation regulation</keyword>
<keyword evidence="2" id="KW-0678">Repressor</keyword>
<evidence type="ECO:0000256" key="7">
    <source>
        <dbReference type="ARBA" id="ARBA00035452"/>
    </source>
</evidence>
<sequence length="274" mass="30201">MGKTKTAVIVGVTDEAISGKAKYEKKQAKKREEEAKLKKAVAGLGLKGGERIKVIGAELPPEEVKTEEPASVETSARQIKVRVRSKKYVDARSKIDKNKTYPISEAIKLVKDTSYSKFDGTMELHLIVRKTGISENVTLPHFAGRQKKVEIADDKTIEKLSSGKIDFDVLLATADMMPKLVPFARLLGPKGLMPNPKAGTLIKSKKDIEKFSGNSITIKTEKEQPIVHTSFGKVSQKDEELGENVNTILEAVNRKQILKAYLKSTMSPSVKLQV</sequence>
<dbReference type="Pfam" id="PF00687">
    <property type="entry name" value="Ribosomal_L1"/>
    <property type="match status" value="1"/>
</dbReference>
<evidence type="ECO:0000313" key="8">
    <source>
        <dbReference type="EMBL" id="OGM65595.1"/>
    </source>
</evidence>
<dbReference type="Gene3D" id="3.30.190.20">
    <property type="match status" value="1"/>
</dbReference>
<evidence type="ECO:0000256" key="5">
    <source>
        <dbReference type="ARBA" id="ARBA00023274"/>
    </source>
</evidence>
<dbReference type="GO" id="GO:1990904">
    <property type="term" value="C:ribonucleoprotein complex"/>
    <property type="evidence" value="ECO:0007669"/>
    <property type="project" value="UniProtKB-KW"/>
</dbReference>
<gene>
    <name evidence="8" type="ORF">A2893_01560</name>
</gene>
<name>A0A1F8BQF5_9BACT</name>
<dbReference type="GO" id="GO:0006417">
    <property type="term" value="P:regulation of translation"/>
    <property type="evidence" value="ECO:0007669"/>
    <property type="project" value="UniProtKB-KW"/>
</dbReference>
<reference evidence="8 9" key="1">
    <citation type="journal article" date="2016" name="Nat. Commun.">
        <title>Thousands of microbial genomes shed light on interconnected biogeochemical processes in an aquifer system.</title>
        <authorList>
            <person name="Anantharaman K."/>
            <person name="Brown C.T."/>
            <person name="Hug L.A."/>
            <person name="Sharon I."/>
            <person name="Castelle C.J."/>
            <person name="Probst A.J."/>
            <person name="Thomas B.C."/>
            <person name="Singh A."/>
            <person name="Wilkins M.J."/>
            <person name="Karaoz U."/>
            <person name="Brodie E.L."/>
            <person name="Williams K.H."/>
            <person name="Hubbard S.S."/>
            <person name="Banfield J.F."/>
        </authorList>
    </citation>
    <scope>NUCLEOTIDE SEQUENCE [LARGE SCALE GENOMIC DNA]</scope>
</reference>
<evidence type="ECO:0000256" key="4">
    <source>
        <dbReference type="ARBA" id="ARBA00022980"/>
    </source>
</evidence>
<comment type="caution">
    <text evidence="8">The sequence shown here is derived from an EMBL/GenBank/DDBJ whole genome shotgun (WGS) entry which is preliminary data.</text>
</comment>
<organism evidence="8 9">
    <name type="scientific">Candidatus Woesebacteria bacterium RIFCSPLOWO2_01_FULL_39_25</name>
    <dbReference type="NCBI Taxonomy" id="1802521"/>
    <lineage>
        <taxon>Bacteria</taxon>
        <taxon>Candidatus Woeseibacteriota</taxon>
    </lineage>
</organism>
<proteinExistence type="inferred from homology"/>
<dbReference type="CDD" id="cd00403">
    <property type="entry name" value="Ribosomal_L1"/>
    <property type="match status" value="1"/>
</dbReference>
<evidence type="ECO:0000256" key="1">
    <source>
        <dbReference type="ARBA" id="ARBA00010531"/>
    </source>
</evidence>
<dbReference type="EMBL" id="MGHH01000001">
    <property type="protein sequence ID" value="OGM65595.1"/>
    <property type="molecule type" value="Genomic_DNA"/>
</dbReference>
<evidence type="ECO:0000313" key="9">
    <source>
        <dbReference type="Proteomes" id="UP000176725"/>
    </source>
</evidence>
<dbReference type="InterPro" id="IPR023674">
    <property type="entry name" value="Ribosomal_uL1-like"/>
</dbReference>
<dbReference type="GO" id="GO:0005840">
    <property type="term" value="C:ribosome"/>
    <property type="evidence" value="ECO:0007669"/>
    <property type="project" value="UniProtKB-KW"/>
</dbReference>
<dbReference type="Gene3D" id="6.10.20.140">
    <property type="entry name" value="50S ribosomal protein L1, Chain A, Domain 1"/>
    <property type="match status" value="1"/>
</dbReference>
<dbReference type="PANTHER" id="PTHR36427">
    <property type="entry name" value="54S RIBOSOMAL PROTEIN L1, MITOCHONDRIAL"/>
    <property type="match status" value="1"/>
</dbReference>
<evidence type="ECO:0000256" key="6">
    <source>
        <dbReference type="ARBA" id="ARBA00035241"/>
    </source>
</evidence>
<dbReference type="Gene3D" id="3.40.50.790">
    <property type="match status" value="1"/>
</dbReference>
<accession>A0A1F8BQF5</accession>